<proteinExistence type="predicted"/>
<evidence type="ECO:0000313" key="2">
    <source>
        <dbReference type="EMBL" id="VFT99045.1"/>
    </source>
</evidence>
<name>A0A485LKT0_9STRA</name>
<sequence length="721" mass="81545">MNHEAERRKHETETESAEMERKKILDEIVRIPTLFPWTRIDIGDTGLCHEHNTAWNQPLREELVKEIAKIYVRLMKQMDVLNAHSIIHNAANLTRLQGQLLVEVNRRVDVPVILERVRVSWRNKDARYDDRSVQVKLTTRAERAAASPPTTLEASAMRRKHTSAVLALAHGGGMSPSKPTAPSVVAAGGPSVAATATAVVLTLSPKKQQHNQAATIHVRPRHLLLSQHAHTARSIEIPSPATMFKARHDNRRRTLESQPPLTVSLPRNPVTLRELLEEDARNEAPSVTHFRDRPILAEAMLDITKPLPKRDVDTRPRLARATTHWSVIVTHLVAKARYLVRENCTALPHQHTIFDDYVVPREVWDAVEAEQSLHALRADGPRLDYDPLSLDDINVACYFARACPHERDTLSSALHAMSVRPEKPMVRSVTDMVLDSQFHEKNNTLLLREVKTLYAATNEAYHEFRHALHKPMKVGELVDMAVKCALNDMAMTMDDAVVSTESMVQIPPHLVPQTTLRRNAGAGGAAKPVVLASGKGTLRPMGRRELMEQMHDFEADKKLLALWKQRDVGATDPKPFEPIALDAPLSVKFENVWRGLLVPTTLRLDLALKYSHPENAHRLIDAVTLWEVAAIWIQEREAIVEQVKRLLKGGDPTRMALLDVKEKLVLLNDATKKVKQSVKLTHEEVGDFVTYEDEFYLQRIHAQHRKLHEDLMALSAWREMD</sequence>
<dbReference type="PANTHER" id="PTHR16078">
    <property type="entry name" value="COILED-COIL DOMAIN-CONTAINING PROTEIN 87"/>
    <property type="match status" value="1"/>
</dbReference>
<dbReference type="AlphaFoldDB" id="A0A485LKT0"/>
<dbReference type="InterPro" id="IPR037383">
    <property type="entry name" value="CCDC87"/>
</dbReference>
<gene>
    <name evidence="2" type="primary">Aste57867_22382</name>
    <name evidence="1" type="ORF">As57867_022312</name>
    <name evidence="2" type="ORF">ASTE57867_22382</name>
</gene>
<protein>
    <submittedName>
        <fullName evidence="2">Aste57867_22382 protein</fullName>
    </submittedName>
</protein>
<evidence type="ECO:0000313" key="3">
    <source>
        <dbReference type="Proteomes" id="UP000332933"/>
    </source>
</evidence>
<reference evidence="2 3" key="1">
    <citation type="submission" date="2019-03" db="EMBL/GenBank/DDBJ databases">
        <authorList>
            <person name="Gaulin E."/>
            <person name="Dumas B."/>
        </authorList>
    </citation>
    <scope>NUCLEOTIDE SEQUENCE [LARGE SCALE GENOMIC DNA]</scope>
    <source>
        <strain evidence="2">CBS 568.67</strain>
    </source>
</reference>
<evidence type="ECO:0000313" key="1">
    <source>
        <dbReference type="EMBL" id="KAF0685774.1"/>
    </source>
</evidence>
<dbReference type="OrthoDB" id="67750at2759"/>
<reference evidence="1" key="2">
    <citation type="submission" date="2019-06" db="EMBL/GenBank/DDBJ databases">
        <title>Genomics analysis of Aphanomyces spp. identifies a new class of oomycete effector associated with host adaptation.</title>
        <authorList>
            <person name="Gaulin E."/>
        </authorList>
    </citation>
    <scope>NUCLEOTIDE SEQUENCE</scope>
    <source>
        <strain evidence="1">CBS 578.67</strain>
    </source>
</reference>
<organism evidence="2 3">
    <name type="scientific">Aphanomyces stellatus</name>
    <dbReference type="NCBI Taxonomy" id="120398"/>
    <lineage>
        <taxon>Eukaryota</taxon>
        <taxon>Sar</taxon>
        <taxon>Stramenopiles</taxon>
        <taxon>Oomycota</taxon>
        <taxon>Saprolegniomycetes</taxon>
        <taxon>Saprolegniales</taxon>
        <taxon>Verrucalvaceae</taxon>
        <taxon>Aphanomyces</taxon>
    </lineage>
</organism>
<dbReference type="EMBL" id="VJMH01007048">
    <property type="protein sequence ID" value="KAF0685774.1"/>
    <property type="molecule type" value="Genomic_DNA"/>
</dbReference>
<keyword evidence="3" id="KW-1185">Reference proteome</keyword>
<dbReference type="PANTHER" id="PTHR16078:SF1">
    <property type="entry name" value="COILED-COIL DOMAIN-CONTAINING PROTEIN 87"/>
    <property type="match status" value="1"/>
</dbReference>
<accession>A0A485LKT0</accession>
<dbReference type="Proteomes" id="UP000332933">
    <property type="component" value="Unassembled WGS sequence"/>
</dbReference>
<dbReference type="EMBL" id="CAADRA010007074">
    <property type="protein sequence ID" value="VFT99045.1"/>
    <property type="molecule type" value="Genomic_DNA"/>
</dbReference>